<reference evidence="2 3" key="1">
    <citation type="submission" date="2024-06" db="EMBL/GenBank/DDBJ databases">
        <title>The Natural Products Discovery Center: Release of the First 8490 Sequenced Strains for Exploring Actinobacteria Biosynthetic Diversity.</title>
        <authorList>
            <person name="Kalkreuter E."/>
            <person name="Kautsar S.A."/>
            <person name="Yang D."/>
            <person name="Bader C.D."/>
            <person name="Teijaro C.N."/>
            <person name="Fluegel L."/>
            <person name="Davis C.M."/>
            <person name="Simpson J.R."/>
            <person name="Lauterbach L."/>
            <person name="Steele A.D."/>
            <person name="Gui C."/>
            <person name="Meng S."/>
            <person name="Li G."/>
            <person name="Viehrig K."/>
            <person name="Ye F."/>
            <person name="Su P."/>
            <person name="Kiefer A.F."/>
            <person name="Nichols A."/>
            <person name="Cepeda A.J."/>
            <person name="Yan W."/>
            <person name="Fan B."/>
            <person name="Jiang Y."/>
            <person name="Adhikari A."/>
            <person name="Zheng C.-J."/>
            <person name="Schuster L."/>
            <person name="Cowan T.M."/>
            <person name="Smanski M.J."/>
            <person name="Chevrette M.G."/>
            <person name="De Carvalho L.P.S."/>
            <person name="Shen B."/>
        </authorList>
    </citation>
    <scope>NUCLEOTIDE SEQUENCE [LARGE SCALE GENOMIC DNA]</scope>
    <source>
        <strain evidence="2 3">NPDC049574</strain>
    </source>
</reference>
<dbReference type="InterPro" id="IPR058548">
    <property type="entry name" value="MlaB-like_STAS"/>
</dbReference>
<gene>
    <name evidence="2" type="ORF">AB0K40_36235</name>
</gene>
<dbReference type="CDD" id="cd07043">
    <property type="entry name" value="STAS_anti-anti-sigma_factors"/>
    <property type="match status" value="1"/>
</dbReference>
<dbReference type="Pfam" id="PF13466">
    <property type="entry name" value="STAS_2"/>
    <property type="match status" value="1"/>
</dbReference>
<accession>A0ABV3HF29</accession>
<dbReference type="PROSITE" id="PS50801">
    <property type="entry name" value="STAS"/>
    <property type="match status" value="1"/>
</dbReference>
<feature type="domain" description="STAS" evidence="1">
    <location>
        <begin position="35"/>
        <end position="133"/>
    </location>
</feature>
<protein>
    <submittedName>
        <fullName evidence="2">STAS domain-containing protein</fullName>
    </submittedName>
</protein>
<evidence type="ECO:0000313" key="3">
    <source>
        <dbReference type="Proteomes" id="UP001552427"/>
    </source>
</evidence>
<evidence type="ECO:0000313" key="2">
    <source>
        <dbReference type="EMBL" id="MEV4290990.1"/>
    </source>
</evidence>
<evidence type="ECO:0000259" key="1">
    <source>
        <dbReference type="PROSITE" id="PS50801"/>
    </source>
</evidence>
<dbReference type="RefSeq" id="WP_364458752.1">
    <property type="nucleotide sequence ID" value="NZ_JBFARM010000012.1"/>
</dbReference>
<dbReference type="InterPro" id="IPR002645">
    <property type="entry name" value="STAS_dom"/>
</dbReference>
<dbReference type="Proteomes" id="UP001552427">
    <property type="component" value="Unassembled WGS sequence"/>
</dbReference>
<dbReference type="EMBL" id="JBFARM010000012">
    <property type="protein sequence ID" value="MEV4290990.1"/>
    <property type="molecule type" value="Genomic_DNA"/>
</dbReference>
<proteinExistence type="predicted"/>
<name>A0ABV3HF29_9ACTN</name>
<dbReference type="InterPro" id="IPR036513">
    <property type="entry name" value="STAS_dom_sf"/>
</dbReference>
<sequence>MTQVLHPLRAHMRRGATGHDESGVAEHLLHVDPLLRVTCTVRPGPSLVRVVGEIDRSNAAELRRTLEQARRIDDELVVDVGGVSFTDVTGLRALAAFAASGRAVVRDVPQQMVRLMKLVGMPAFGEPVEPPVA</sequence>
<comment type="caution">
    <text evidence="2">The sequence shown here is derived from an EMBL/GenBank/DDBJ whole genome shotgun (WGS) entry which is preliminary data.</text>
</comment>
<keyword evidence="3" id="KW-1185">Reference proteome</keyword>
<dbReference type="Gene3D" id="3.30.750.24">
    <property type="entry name" value="STAS domain"/>
    <property type="match status" value="1"/>
</dbReference>
<dbReference type="SUPFAM" id="SSF52091">
    <property type="entry name" value="SpoIIaa-like"/>
    <property type="match status" value="1"/>
</dbReference>
<organism evidence="2 3">
    <name type="scientific">Nonomuraea bangladeshensis</name>
    <dbReference type="NCBI Taxonomy" id="404385"/>
    <lineage>
        <taxon>Bacteria</taxon>
        <taxon>Bacillati</taxon>
        <taxon>Actinomycetota</taxon>
        <taxon>Actinomycetes</taxon>
        <taxon>Streptosporangiales</taxon>
        <taxon>Streptosporangiaceae</taxon>
        <taxon>Nonomuraea</taxon>
    </lineage>
</organism>